<evidence type="ECO:0000313" key="1">
    <source>
        <dbReference type="EnsemblPlants" id="AVESA.00010b.r2.7AG1191060.1.CDS"/>
    </source>
</evidence>
<organism evidence="1 2">
    <name type="scientific">Avena sativa</name>
    <name type="common">Oat</name>
    <dbReference type="NCBI Taxonomy" id="4498"/>
    <lineage>
        <taxon>Eukaryota</taxon>
        <taxon>Viridiplantae</taxon>
        <taxon>Streptophyta</taxon>
        <taxon>Embryophyta</taxon>
        <taxon>Tracheophyta</taxon>
        <taxon>Spermatophyta</taxon>
        <taxon>Magnoliopsida</taxon>
        <taxon>Liliopsida</taxon>
        <taxon>Poales</taxon>
        <taxon>Poaceae</taxon>
        <taxon>BOP clade</taxon>
        <taxon>Pooideae</taxon>
        <taxon>Poodae</taxon>
        <taxon>Poeae</taxon>
        <taxon>Poeae Chloroplast Group 1 (Aveneae type)</taxon>
        <taxon>Aveninae</taxon>
        <taxon>Avena</taxon>
    </lineage>
</organism>
<dbReference type="Proteomes" id="UP001732700">
    <property type="component" value="Chromosome 7A"/>
</dbReference>
<reference evidence="1" key="2">
    <citation type="submission" date="2025-09" db="UniProtKB">
        <authorList>
            <consortium name="EnsemblPlants"/>
        </authorList>
    </citation>
    <scope>IDENTIFICATION</scope>
</reference>
<sequence length="216" mass="24157">MANSHQPILLFVLIIIANTIGGGGCFTSIEEQGNSVLPWPFKIHSEFSATSENLTSSQNNVLYYFSSHVLLPRSGNAFYGAEATFDVYNFNLQPGQISMASIWIIDRASLNGIQAGWHISPRLYKDSHTHFYTSWNSGHRKGCTNMLCPGFHKTSSSISPGDVISSDSHVHGKKMYMRLRVFKEKSSGDWHVHLYGAKGDSRPVGYFPKSCWFRDS</sequence>
<accession>A0ACD5ZM97</accession>
<name>A0ACD5ZM97_AVESA</name>
<protein>
    <submittedName>
        <fullName evidence="1">Uncharacterized protein</fullName>
    </submittedName>
</protein>
<reference evidence="1" key="1">
    <citation type="submission" date="2021-05" db="EMBL/GenBank/DDBJ databases">
        <authorList>
            <person name="Scholz U."/>
            <person name="Mascher M."/>
            <person name="Fiebig A."/>
        </authorList>
    </citation>
    <scope>NUCLEOTIDE SEQUENCE [LARGE SCALE GENOMIC DNA]</scope>
</reference>
<proteinExistence type="predicted"/>
<evidence type="ECO:0000313" key="2">
    <source>
        <dbReference type="Proteomes" id="UP001732700"/>
    </source>
</evidence>
<dbReference type="EnsemblPlants" id="AVESA.00010b.r2.7AG1191060.1">
    <property type="protein sequence ID" value="AVESA.00010b.r2.7AG1191060.1.CDS"/>
    <property type="gene ID" value="AVESA.00010b.r2.7AG1191060"/>
</dbReference>
<keyword evidence="2" id="KW-1185">Reference proteome</keyword>